<dbReference type="Pfam" id="PF09742">
    <property type="entry name" value="Dymeclin"/>
    <property type="match status" value="1"/>
</dbReference>
<dbReference type="PANTHER" id="PTHR12895:SF9">
    <property type="entry name" value="DYMECLIN"/>
    <property type="match status" value="1"/>
</dbReference>
<feature type="region of interest" description="Disordered" evidence="5">
    <location>
        <begin position="200"/>
        <end position="223"/>
    </location>
</feature>
<name>A0AAE0KV56_9CHLO</name>
<dbReference type="GO" id="GO:0007030">
    <property type="term" value="P:Golgi organization"/>
    <property type="evidence" value="ECO:0007669"/>
    <property type="project" value="TreeGrafter"/>
</dbReference>
<feature type="non-terminal residue" evidence="6">
    <location>
        <position position="1"/>
    </location>
</feature>
<dbReference type="GO" id="GO:0005794">
    <property type="term" value="C:Golgi apparatus"/>
    <property type="evidence" value="ECO:0007669"/>
    <property type="project" value="TreeGrafter"/>
</dbReference>
<dbReference type="Proteomes" id="UP001190700">
    <property type="component" value="Unassembled WGS sequence"/>
</dbReference>
<evidence type="ECO:0000256" key="2">
    <source>
        <dbReference type="ARBA" id="ARBA00015736"/>
    </source>
</evidence>
<evidence type="ECO:0000313" key="6">
    <source>
        <dbReference type="EMBL" id="KAK3261918.1"/>
    </source>
</evidence>
<organism evidence="6 7">
    <name type="scientific">Cymbomonas tetramitiformis</name>
    <dbReference type="NCBI Taxonomy" id="36881"/>
    <lineage>
        <taxon>Eukaryota</taxon>
        <taxon>Viridiplantae</taxon>
        <taxon>Chlorophyta</taxon>
        <taxon>Pyramimonadophyceae</taxon>
        <taxon>Pyramimonadales</taxon>
        <taxon>Pyramimonadaceae</taxon>
        <taxon>Cymbomonas</taxon>
    </lineage>
</organism>
<comment type="similarity">
    <text evidence="1">Belongs to the dymeclin family.</text>
</comment>
<evidence type="ECO:0000256" key="4">
    <source>
        <dbReference type="ARBA" id="ARBA00023288"/>
    </source>
</evidence>
<keyword evidence="3" id="KW-0519">Myristate</keyword>
<evidence type="ECO:0000256" key="1">
    <source>
        <dbReference type="ARBA" id="ARBA00010603"/>
    </source>
</evidence>
<dbReference type="InterPro" id="IPR019142">
    <property type="entry name" value="Dymeclin"/>
</dbReference>
<accession>A0AAE0KV56</accession>
<dbReference type="EMBL" id="LGRX02016564">
    <property type="protein sequence ID" value="KAK3261918.1"/>
    <property type="molecule type" value="Genomic_DNA"/>
</dbReference>
<protein>
    <recommendedName>
        <fullName evidence="2">Dymeclin</fullName>
    </recommendedName>
</protein>
<sequence>YTRLSQGPGTKQAAVQESAVAVGSSPGKSAVAVTDSGSASRGGAVAAIGTEVEEVTEVNIYTDFLRIVLEIINAILTYALPRNPEVVYALLHRQELFKPFRTHPRFAELLENIETVLTFFNSRMDSDGDSGEWSVHKVLEVVTKNARAWKGDGIKLFMELRFTYEEEAHPEDFFVPYVWSLVCSHSGIPWDPAAIALFPPTGASPQEEEQAYNGDVTPPGTKV</sequence>
<evidence type="ECO:0000256" key="5">
    <source>
        <dbReference type="SAM" id="MobiDB-lite"/>
    </source>
</evidence>
<dbReference type="PANTHER" id="PTHR12895">
    <property type="entry name" value="DYMECLIN"/>
    <property type="match status" value="1"/>
</dbReference>
<evidence type="ECO:0000256" key="3">
    <source>
        <dbReference type="ARBA" id="ARBA00022707"/>
    </source>
</evidence>
<keyword evidence="4" id="KW-0449">Lipoprotein</keyword>
<reference evidence="6 7" key="1">
    <citation type="journal article" date="2015" name="Genome Biol. Evol.">
        <title>Comparative Genomics of a Bacterivorous Green Alga Reveals Evolutionary Causalities and Consequences of Phago-Mixotrophic Mode of Nutrition.</title>
        <authorList>
            <person name="Burns J.A."/>
            <person name="Paasch A."/>
            <person name="Narechania A."/>
            <person name="Kim E."/>
        </authorList>
    </citation>
    <scope>NUCLEOTIDE SEQUENCE [LARGE SCALE GENOMIC DNA]</scope>
    <source>
        <strain evidence="6 7">PLY_AMNH</strain>
    </source>
</reference>
<dbReference type="AlphaFoldDB" id="A0AAE0KV56"/>
<proteinExistence type="inferred from homology"/>
<comment type="caution">
    <text evidence="6">The sequence shown here is derived from an EMBL/GenBank/DDBJ whole genome shotgun (WGS) entry which is preliminary data.</text>
</comment>
<keyword evidence="7" id="KW-1185">Reference proteome</keyword>
<gene>
    <name evidence="6" type="ORF">CYMTET_29202</name>
</gene>
<evidence type="ECO:0000313" key="7">
    <source>
        <dbReference type="Proteomes" id="UP001190700"/>
    </source>
</evidence>